<evidence type="ECO:0000313" key="5">
    <source>
        <dbReference type="Proteomes" id="UP000729402"/>
    </source>
</evidence>
<proteinExistence type="predicted"/>
<name>A0A8J5W942_ZIZPA</name>
<dbReference type="EMBL" id="JAAALK010000082">
    <property type="protein sequence ID" value="KAG8085144.1"/>
    <property type="molecule type" value="Genomic_DNA"/>
</dbReference>
<feature type="domain" description="Alcohol dehydrogenase-like C-terminal" evidence="3">
    <location>
        <begin position="25"/>
        <end position="134"/>
    </location>
</feature>
<evidence type="ECO:0000313" key="4">
    <source>
        <dbReference type="EMBL" id="KAG8085144.1"/>
    </source>
</evidence>
<sequence length="137" mass="14478">MDVTWLLLEHYLLHLVVLVLGAAGGVGVSAVQIGKVCGAVVIAVARGIEKLQYLKSIGADHVIDSSKESIIESAKSFLKARGLKGVDVLYDPVGGKLTQDSLKLLNWGAHILVIGFASGDVPVIRANIALVKNLRTI</sequence>
<accession>A0A8J5W942</accession>
<feature type="transmembrane region" description="Helical" evidence="1">
    <location>
        <begin position="12"/>
        <end position="45"/>
    </location>
</feature>
<dbReference type="PANTHER" id="PTHR43677">
    <property type="entry name" value="SHORT-CHAIN DEHYDROGENASE/REDUCTASE"/>
    <property type="match status" value="1"/>
</dbReference>
<organism evidence="4 5">
    <name type="scientific">Zizania palustris</name>
    <name type="common">Northern wild rice</name>
    <dbReference type="NCBI Taxonomy" id="103762"/>
    <lineage>
        <taxon>Eukaryota</taxon>
        <taxon>Viridiplantae</taxon>
        <taxon>Streptophyta</taxon>
        <taxon>Embryophyta</taxon>
        <taxon>Tracheophyta</taxon>
        <taxon>Spermatophyta</taxon>
        <taxon>Magnoliopsida</taxon>
        <taxon>Liliopsida</taxon>
        <taxon>Poales</taxon>
        <taxon>Poaceae</taxon>
        <taxon>BOP clade</taxon>
        <taxon>Oryzoideae</taxon>
        <taxon>Oryzeae</taxon>
        <taxon>Zizaniinae</taxon>
        <taxon>Zizania</taxon>
    </lineage>
</organism>
<keyword evidence="1" id="KW-0472">Membrane</keyword>
<dbReference type="Proteomes" id="UP000729402">
    <property type="component" value="Unassembled WGS sequence"/>
</dbReference>
<reference evidence="4" key="1">
    <citation type="journal article" date="2021" name="bioRxiv">
        <title>Whole Genome Assembly and Annotation of Northern Wild Rice, Zizania palustris L., Supports a Whole Genome Duplication in the Zizania Genus.</title>
        <authorList>
            <person name="Haas M."/>
            <person name="Kono T."/>
            <person name="Macchietto M."/>
            <person name="Millas R."/>
            <person name="McGilp L."/>
            <person name="Shao M."/>
            <person name="Duquette J."/>
            <person name="Hirsch C.N."/>
            <person name="Kimball J."/>
        </authorList>
    </citation>
    <scope>NUCLEOTIDE SEQUENCE</scope>
    <source>
        <tissue evidence="4">Fresh leaf tissue</tissue>
    </source>
</reference>
<dbReference type="InterPro" id="IPR013149">
    <property type="entry name" value="ADH-like_C"/>
</dbReference>
<keyword evidence="1" id="KW-0812">Transmembrane</keyword>
<dbReference type="InterPro" id="IPR051397">
    <property type="entry name" value="Zn-ADH-like_protein"/>
</dbReference>
<dbReference type="AlphaFoldDB" id="A0A8J5W942"/>
<gene>
    <name evidence="4" type="ORF">GUJ93_ZPchr0010g8416</name>
</gene>
<evidence type="ECO:0000256" key="1">
    <source>
        <dbReference type="SAM" id="Phobius"/>
    </source>
</evidence>
<reference evidence="4" key="2">
    <citation type="submission" date="2021-02" db="EMBL/GenBank/DDBJ databases">
        <authorList>
            <person name="Kimball J.A."/>
            <person name="Haas M.W."/>
            <person name="Macchietto M."/>
            <person name="Kono T."/>
            <person name="Duquette J."/>
            <person name="Shao M."/>
        </authorList>
    </citation>
    <scope>NUCLEOTIDE SEQUENCE</scope>
    <source>
        <tissue evidence="4">Fresh leaf tissue</tissue>
    </source>
</reference>
<dbReference type="GO" id="GO:0016491">
    <property type="term" value="F:oxidoreductase activity"/>
    <property type="evidence" value="ECO:0007669"/>
    <property type="project" value="TreeGrafter"/>
</dbReference>
<evidence type="ECO:0000259" key="3">
    <source>
        <dbReference type="Pfam" id="PF00107"/>
    </source>
</evidence>
<keyword evidence="1" id="KW-1133">Transmembrane helix</keyword>
<evidence type="ECO:0000256" key="2">
    <source>
        <dbReference type="SAM" id="SignalP"/>
    </source>
</evidence>
<protein>
    <recommendedName>
        <fullName evidence="3">Alcohol dehydrogenase-like C-terminal domain-containing protein</fullName>
    </recommendedName>
</protein>
<dbReference type="PANTHER" id="PTHR43677:SF4">
    <property type="entry name" value="QUINONE OXIDOREDUCTASE-LIKE PROTEIN 2"/>
    <property type="match status" value="1"/>
</dbReference>
<comment type="caution">
    <text evidence="4">The sequence shown here is derived from an EMBL/GenBank/DDBJ whole genome shotgun (WGS) entry which is preliminary data.</text>
</comment>
<dbReference type="Pfam" id="PF00107">
    <property type="entry name" value="ADH_zinc_N"/>
    <property type="match status" value="1"/>
</dbReference>
<keyword evidence="2" id="KW-0732">Signal</keyword>
<keyword evidence="5" id="KW-1185">Reference proteome</keyword>
<dbReference type="OrthoDB" id="10257049at2759"/>
<feature type="chain" id="PRO_5035248106" description="Alcohol dehydrogenase-like C-terminal domain-containing protein" evidence="2">
    <location>
        <begin position="22"/>
        <end position="137"/>
    </location>
</feature>
<feature type="signal peptide" evidence="2">
    <location>
        <begin position="1"/>
        <end position="21"/>
    </location>
</feature>